<dbReference type="Proteomes" id="UP000078343">
    <property type="component" value="Unassembled WGS sequence"/>
</dbReference>
<protein>
    <submittedName>
        <fullName evidence="1">Uncharacterized protein</fullName>
    </submittedName>
</protein>
<dbReference type="RefSeq" id="XP_018690429.1">
    <property type="nucleotide sequence ID" value="XM_018840682.1"/>
</dbReference>
<dbReference type="GeneID" id="30013343"/>
<keyword evidence="2" id="KW-1185">Reference proteome</keyword>
<dbReference type="OrthoDB" id="10267969at2759"/>
<accession>A0A178ZBL7</accession>
<organism evidence="1 2">
    <name type="scientific">Fonsecaea erecta</name>
    <dbReference type="NCBI Taxonomy" id="1367422"/>
    <lineage>
        <taxon>Eukaryota</taxon>
        <taxon>Fungi</taxon>
        <taxon>Dikarya</taxon>
        <taxon>Ascomycota</taxon>
        <taxon>Pezizomycotina</taxon>
        <taxon>Eurotiomycetes</taxon>
        <taxon>Chaetothyriomycetidae</taxon>
        <taxon>Chaetothyriales</taxon>
        <taxon>Herpotrichiellaceae</taxon>
        <taxon>Fonsecaea</taxon>
    </lineage>
</organism>
<evidence type="ECO:0000313" key="2">
    <source>
        <dbReference type="Proteomes" id="UP000078343"/>
    </source>
</evidence>
<proteinExistence type="predicted"/>
<reference evidence="1 2" key="1">
    <citation type="submission" date="2016-04" db="EMBL/GenBank/DDBJ databases">
        <title>Draft genome of Fonsecaea erecta CBS 125763.</title>
        <authorList>
            <person name="Weiss V.A."/>
            <person name="Vicente V.A."/>
            <person name="Raittz R.T."/>
            <person name="Moreno L.F."/>
            <person name="De Souza E.M."/>
            <person name="Pedrosa F.O."/>
            <person name="Steffens M.B."/>
            <person name="Faoro H."/>
            <person name="Tadra-Sfeir M.Z."/>
            <person name="Najafzadeh M.J."/>
            <person name="Felipe M.S."/>
            <person name="Teixeira M."/>
            <person name="Sun J."/>
            <person name="Xi L."/>
            <person name="Gomes R."/>
            <person name="De Azevedo C.M."/>
            <person name="Salgado C.G."/>
            <person name="Da Silva M.B."/>
            <person name="Nascimento M.F."/>
            <person name="Queiroz-Telles F."/>
            <person name="Attili D.S."/>
            <person name="Gorbushina A."/>
        </authorList>
    </citation>
    <scope>NUCLEOTIDE SEQUENCE [LARGE SCALE GENOMIC DNA]</scope>
    <source>
        <strain evidence="1 2">CBS 125763</strain>
    </source>
</reference>
<name>A0A178ZBL7_9EURO</name>
<comment type="caution">
    <text evidence="1">The sequence shown here is derived from an EMBL/GenBank/DDBJ whole genome shotgun (WGS) entry which is preliminary data.</text>
</comment>
<dbReference type="AlphaFoldDB" id="A0A178ZBL7"/>
<gene>
    <name evidence="1" type="ORF">AYL99_09175</name>
</gene>
<sequence>MEARLVYLAILSALVLLCSVHYFAVPVPPLFTVSGIDTWVILKHLLRKLMEKDNIFIPASHPHLHYVGRWMPTANQLRRDAAFRGSYVEMVVANTTGLSVSLNNLNSASKQQQHPARLDARDLHHSVLPSVNARASDPVSFVVSIEGHHNTYWVEAAGLVVPIVQNLDPQKTYRVRLTHMGGPNGTNGDLEFEGVWLENARAASPTSSNETSPTARLLAFGDEDGPRRRRRNVVEIATSEASLSFINPLLPATSPTDPDDGGGGVTNWFTELDAVVVDTTGTGLLPTPESRLSVRDSFFRAGPPGTKAGARSWNFKLYHPSVLLLQLGLEDFDAFFSDTGIGTGERSPVTQHALAKFTNEFVDAYVKLVQGIRANAYPFNSNSDSEVASSSSVELLDDEDPDDVSYIYNSAPSTLTIFLLTPFSAAAAHRHHVLVAKKLTLHRVISSAVAQVVAAVQAEGDKSTFWIDTTGWLDAETDFDDDVDDDYEESSNQFQKSPSSSSMLNKAGMSKVTTLLADHLCPYVGVSTAHGSALGLGGGACPFDPYDDYLGDVFLPQDVEFSRSVLKHKIELIKQKFDLWR</sequence>
<evidence type="ECO:0000313" key="1">
    <source>
        <dbReference type="EMBL" id="OAP57062.1"/>
    </source>
</evidence>
<dbReference type="EMBL" id="LVYI01000008">
    <property type="protein sequence ID" value="OAP57062.1"/>
    <property type="molecule type" value="Genomic_DNA"/>
</dbReference>